<feature type="domain" description="RRM" evidence="4">
    <location>
        <begin position="154"/>
        <end position="228"/>
    </location>
</feature>
<gene>
    <name evidence="5" type="ORF">PLOB_00019849</name>
</gene>
<dbReference type="PROSITE" id="PS50102">
    <property type="entry name" value="RRM"/>
    <property type="match status" value="2"/>
</dbReference>
<reference evidence="5 6" key="1">
    <citation type="submission" date="2022-05" db="EMBL/GenBank/DDBJ databases">
        <authorList>
            <consortium name="Genoscope - CEA"/>
            <person name="William W."/>
        </authorList>
    </citation>
    <scope>NUCLEOTIDE SEQUENCE [LARGE SCALE GENOMIC DNA]</scope>
</reference>
<keyword evidence="1" id="KW-0677">Repeat</keyword>
<evidence type="ECO:0000256" key="2">
    <source>
        <dbReference type="ARBA" id="ARBA00022884"/>
    </source>
</evidence>
<keyword evidence="6" id="KW-1185">Reference proteome</keyword>
<organism evidence="5 6">
    <name type="scientific">Porites lobata</name>
    <dbReference type="NCBI Taxonomy" id="104759"/>
    <lineage>
        <taxon>Eukaryota</taxon>
        <taxon>Metazoa</taxon>
        <taxon>Cnidaria</taxon>
        <taxon>Anthozoa</taxon>
        <taxon>Hexacorallia</taxon>
        <taxon>Scleractinia</taxon>
        <taxon>Fungiina</taxon>
        <taxon>Poritidae</taxon>
        <taxon>Porites</taxon>
    </lineage>
</organism>
<dbReference type="Pfam" id="PF11835">
    <property type="entry name" value="RRM_8"/>
    <property type="match status" value="1"/>
</dbReference>
<dbReference type="InterPro" id="IPR055204">
    <property type="entry name" value="HNRNPL_RRM"/>
</dbReference>
<proteinExistence type="predicted"/>
<keyword evidence="2 3" id="KW-0694">RNA-binding</keyword>
<dbReference type="Gene3D" id="3.30.70.330">
    <property type="match status" value="4"/>
</dbReference>
<evidence type="ECO:0000313" key="5">
    <source>
        <dbReference type="EMBL" id="CAH3111163.1"/>
    </source>
</evidence>
<dbReference type="InterPro" id="IPR035979">
    <property type="entry name" value="RBD_domain_sf"/>
</dbReference>
<evidence type="ECO:0000313" key="6">
    <source>
        <dbReference type="Proteomes" id="UP001159405"/>
    </source>
</evidence>
<evidence type="ECO:0000259" key="4">
    <source>
        <dbReference type="PROSITE" id="PS50102"/>
    </source>
</evidence>
<accession>A0ABN8NK88</accession>
<dbReference type="SMART" id="SM00360">
    <property type="entry name" value="RRM"/>
    <property type="match status" value="3"/>
</dbReference>
<dbReference type="EMBL" id="CALNXK010000023">
    <property type="protein sequence ID" value="CAH3111163.1"/>
    <property type="molecule type" value="Genomic_DNA"/>
</dbReference>
<dbReference type="Pfam" id="PF13893">
    <property type="entry name" value="RRM_5"/>
    <property type="match status" value="1"/>
</dbReference>
<sequence length="781" mass="84239">MADVGGMIAATGIESPNKRAKMDMELPATNFDESKFARYYRTDAVASLTSSHSSPVASDSSAFYSYPYTFTSNSFSSYSYPCGQTDATALYTYPASYGVQYSTLNGFTSEYSATTGYSLSPSSSISALTSSSSISIPQSLTGNSTAHHNTPPSRVIHCRAVADGCKETDLIGVLQPFGKITYVTLLPKIRQALVEFEDIESAIALVSYSQSNTLTVLGRQMFVNYSKSQEIKRDKVLNGDSNGGSSEASNILLLTIINPLHPITVKVLHKICTPHGKVLRIVIFHKNGLQALVEYPFQTLSERALASLNGQDIYAGCCTLKIDYSKKAKKLNVFKNDDETWDYTGALNNNSAHLLLVVLHLPYSWSNWNLEVFGFEGRGKPKYPVKNLSEQRREPTTNSTHIWRRCQDLNPGHIDGRQVLSTLCHCCSKFQTASNTVQSLSLFSTGSTSPVENVVKKLGILGSSPYQLSPQGGILSSLPGLTQQQQQLNGISHALNAGGTGCVLMVYGLNAEKMNCERIFNLFCLYGNVVKVKFLTNKLGAAMVQMSDKVASEMIIRNLSGAVLFDSKINVMFSKHPFIADSSVVTALPDGTPSSMNFADNRNNRFKYLPEGQSLKNRYQPPTRMLHFFNAPPNCTVETLKEVFIAAGSLSPLKGTFFSKANAKSSAGLLEMPDIRSAMEALTLTNHFTINPPGGGSYTLKLAFSPSSSISPTAPTVAPAVAAAAVAVSNGANPLGPIGSPVHPRCIATSPISLVTNGVKELNGDAERNGLSPEQLTTSSP</sequence>
<feature type="domain" description="RRM" evidence="4">
    <location>
        <begin position="502"/>
        <end position="576"/>
    </location>
</feature>
<dbReference type="Proteomes" id="UP001159405">
    <property type="component" value="Unassembled WGS sequence"/>
</dbReference>
<name>A0ABN8NK88_9CNID</name>
<dbReference type="Pfam" id="PF22976">
    <property type="entry name" value="RRM_10"/>
    <property type="match status" value="1"/>
</dbReference>
<dbReference type="CDD" id="cd12694">
    <property type="entry name" value="RRM2_hnRNPL_like"/>
    <property type="match status" value="1"/>
</dbReference>
<evidence type="ECO:0000256" key="1">
    <source>
        <dbReference type="ARBA" id="ARBA00022737"/>
    </source>
</evidence>
<dbReference type="InterPro" id="IPR012677">
    <property type="entry name" value="Nucleotide-bd_a/b_plait_sf"/>
</dbReference>
<dbReference type="InterPro" id="IPR000504">
    <property type="entry name" value="RRM_dom"/>
</dbReference>
<dbReference type="SUPFAM" id="SSF54928">
    <property type="entry name" value="RNA-binding domain, RBD"/>
    <property type="match status" value="4"/>
</dbReference>
<protein>
    <recommendedName>
        <fullName evidence="4">RRM domain-containing protein</fullName>
    </recommendedName>
</protein>
<evidence type="ECO:0000256" key="3">
    <source>
        <dbReference type="PROSITE-ProRule" id="PRU00176"/>
    </source>
</evidence>
<dbReference type="CDD" id="cd12424">
    <property type="entry name" value="RRM3_hnRNPL_like"/>
    <property type="match status" value="1"/>
</dbReference>
<dbReference type="InterPro" id="IPR021790">
    <property type="entry name" value="PTBP1-like_RRM2"/>
</dbReference>
<dbReference type="CDD" id="cd12689">
    <property type="entry name" value="RRM1_hnRNPL_like"/>
    <property type="match status" value="1"/>
</dbReference>
<comment type="caution">
    <text evidence="5">The sequence shown here is derived from an EMBL/GenBank/DDBJ whole genome shotgun (WGS) entry which is preliminary data.</text>
</comment>
<dbReference type="PANTHER" id="PTHR15592">
    <property type="entry name" value="MATRIN 3/NUCLEAR PROTEIN 220-RELATED"/>
    <property type="match status" value="1"/>
</dbReference>